<evidence type="ECO:0000313" key="3">
    <source>
        <dbReference type="WBParaSite" id="ACRNAN_scaffold3897.g9328.t1"/>
    </source>
</evidence>
<feature type="transmembrane region" description="Helical" evidence="1">
    <location>
        <begin position="105"/>
        <end position="129"/>
    </location>
</feature>
<dbReference type="SUPFAM" id="SSF81321">
    <property type="entry name" value="Family A G protein-coupled receptor-like"/>
    <property type="match status" value="1"/>
</dbReference>
<evidence type="ECO:0000256" key="1">
    <source>
        <dbReference type="SAM" id="Phobius"/>
    </source>
</evidence>
<dbReference type="Proteomes" id="UP000887540">
    <property type="component" value="Unplaced"/>
</dbReference>
<feature type="transmembrane region" description="Helical" evidence="1">
    <location>
        <begin position="15"/>
        <end position="38"/>
    </location>
</feature>
<keyword evidence="1" id="KW-1133">Transmembrane helix</keyword>
<dbReference type="AlphaFoldDB" id="A0A914DVI2"/>
<keyword evidence="1" id="KW-0472">Membrane</keyword>
<proteinExistence type="predicted"/>
<dbReference type="Gene3D" id="1.20.1070.10">
    <property type="entry name" value="Rhodopsin 7-helix transmembrane proteins"/>
    <property type="match status" value="1"/>
</dbReference>
<feature type="transmembrane region" description="Helical" evidence="1">
    <location>
        <begin position="155"/>
        <end position="178"/>
    </location>
</feature>
<evidence type="ECO:0000313" key="2">
    <source>
        <dbReference type="Proteomes" id="UP000887540"/>
    </source>
</evidence>
<name>A0A914DVI2_9BILA</name>
<dbReference type="Pfam" id="PF10320">
    <property type="entry name" value="7TM_GPCR_Srsx"/>
    <property type="match status" value="1"/>
</dbReference>
<dbReference type="InterPro" id="IPR019424">
    <property type="entry name" value="7TM_GPCR_Srsx"/>
</dbReference>
<feature type="transmembrane region" description="Helical" evidence="1">
    <location>
        <begin position="230"/>
        <end position="252"/>
    </location>
</feature>
<dbReference type="WBParaSite" id="ACRNAN_scaffold3897.g9328.t1">
    <property type="protein sequence ID" value="ACRNAN_scaffold3897.g9328.t1"/>
    <property type="gene ID" value="ACRNAN_scaffold3897.g9328"/>
</dbReference>
<keyword evidence="2" id="KW-1185">Reference proteome</keyword>
<feature type="transmembrane region" description="Helical" evidence="1">
    <location>
        <begin position="199"/>
        <end position="224"/>
    </location>
</feature>
<sequence>MTPFDMYASVLPVGYAYGALGILAMICNLFIILVYISVIRSFKIWALRNSTEYPVTHRYECALEFNTTLMLVGSQWPALLTFVLGIERFVAVKFPIKYLEIPKRYWFISLTSLAVVMFSLMVALIIGIILQRDSVGEYLCTLSSSYGMEYTTFHYLYTAFGHLFGFLLNVTAFLLAMHASNKVRIRKETFEKEMAKIKLIFMISFCSVVFVVVPNVILYLARWITFNYVLLGWIYCAFILRSCFNIVVIGFANKEFKNRVIELSQKKFWTKLLQIENMQHHPMIVFTRRKLSTHPAAQTVSVAPVRRRTNSL</sequence>
<protein>
    <submittedName>
        <fullName evidence="3">G-protein coupled receptors family 1 profile domain-containing protein</fullName>
    </submittedName>
</protein>
<organism evidence="2 3">
    <name type="scientific">Acrobeloides nanus</name>
    <dbReference type="NCBI Taxonomy" id="290746"/>
    <lineage>
        <taxon>Eukaryota</taxon>
        <taxon>Metazoa</taxon>
        <taxon>Ecdysozoa</taxon>
        <taxon>Nematoda</taxon>
        <taxon>Chromadorea</taxon>
        <taxon>Rhabditida</taxon>
        <taxon>Tylenchina</taxon>
        <taxon>Cephalobomorpha</taxon>
        <taxon>Cephaloboidea</taxon>
        <taxon>Cephalobidae</taxon>
        <taxon>Acrobeloides</taxon>
    </lineage>
</organism>
<accession>A0A914DVI2</accession>
<reference evidence="3" key="1">
    <citation type="submission" date="2022-11" db="UniProtKB">
        <authorList>
            <consortium name="WormBaseParasite"/>
        </authorList>
    </citation>
    <scope>IDENTIFICATION</scope>
</reference>
<keyword evidence="1" id="KW-0812">Transmembrane</keyword>